<keyword evidence="2" id="KW-0732">Signal</keyword>
<dbReference type="InterPro" id="IPR007280">
    <property type="entry name" value="Peptidase_C_arc/bac"/>
</dbReference>
<accession>A0A832I2I1</accession>
<dbReference type="Pfam" id="PF04151">
    <property type="entry name" value="PPC"/>
    <property type="match status" value="1"/>
</dbReference>
<proteinExistence type="predicted"/>
<feature type="chain" id="PRO_5032389895" evidence="2">
    <location>
        <begin position="22"/>
        <end position="860"/>
    </location>
</feature>
<feature type="signal peptide" evidence="2">
    <location>
        <begin position="1"/>
        <end position="21"/>
    </location>
</feature>
<organism evidence="4">
    <name type="scientific">Eiseniibacteriota bacterium</name>
    <dbReference type="NCBI Taxonomy" id="2212470"/>
    <lineage>
        <taxon>Bacteria</taxon>
        <taxon>Candidatus Eiseniibacteriota</taxon>
    </lineage>
</organism>
<gene>
    <name evidence="4" type="ORF">ENR23_09195</name>
</gene>
<dbReference type="InterPro" id="IPR036278">
    <property type="entry name" value="Sialidase_sf"/>
</dbReference>
<feature type="region of interest" description="Disordered" evidence="1">
    <location>
        <begin position="65"/>
        <end position="88"/>
    </location>
</feature>
<name>A0A832I2I1_UNCEI</name>
<dbReference type="SUPFAM" id="SSF89260">
    <property type="entry name" value="Collagen-binding domain"/>
    <property type="match status" value="1"/>
</dbReference>
<comment type="caution">
    <text evidence="4">The sequence shown here is derived from an EMBL/GenBank/DDBJ whole genome shotgun (WGS) entry which is preliminary data.</text>
</comment>
<dbReference type="EMBL" id="DSQF01000018">
    <property type="protein sequence ID" value="HGZ43584.1"/>
    <property type="molecule type" value="Genomic_DNA"/>
</dbReference>
<evidence type="ECO:0000259" key="3">
    <source>
        <dbReference type="Pfam" id="PF04151"/>
    </source>
</evidence>
<feature type="domain" description="Peptidase C-terminal archaeal/bacterial" evidence="3">
    <location>
        <begin position="442"/>
        <end position="509"/>
    </location>
</feature>
<evidence type="ECO:0000313" key="4">
    <source>
        <dbReference type="EMBL" id="HGZ43584.1"/>
    </source>
</evidence>
<evidence type="ECO:0000256" key="1">
    <source>
        <dbReference type="SAM" id="MobiDB-lite"/>
    </source>
</evidence>
<evidence type="ECO:0000256" key="2">
    <source>
        <dbReference type="SAM" id="SignalP"/>
    </source>
</evidence>
<dbReference type="Gene3D" id="2.60.120.380">
    <property type="match status" value="1"/>
</dbReference>
<reference evidence="4" key="1">
    <citation type="journal article" date="2020" name="mSystems">
        <title>Genome- and Community-Level Interaction Insights into Carbon Utilization and Element Cycling Functions of Hydrothermarchaeota in Hydrothermal Sediment.</title>
        <authorList>
            <person name="Zhou Z."/>
            <person name="Liu Y."/>
            <person name="Xu W."/>
            <person name="Pan J."/>
            <person name="Luo Z.H."/>
            <person name="Li M."/>
        </authorList>
    </citation>
    <scope>NUCLEOTIDE SEQUENCE [LARGE SCALE GENOMIC DNA]</scope>
    <source>
        <strain evidence="4">SpSt-381</strain>
    </source>
</reference>
<dbReference type="InterPro" id="IPR026444">
    <property type="entry name" value="Secre_tail"/>
</dbReference>
<dbReference type="NCBIfam" id="TIGR04183">
    <property type="entry name" value="Por_Secre_tail"/>
    <property type="match status" value="1"/>
</dbReference>
<dbReference type="AlphaFoldDB" id="A0A832I2I1"/>
<sequence>MKTRLVAALLSLVLLVPAAFAAPQAPWGTRPPFTPDASLAPLKQKQQRLLLEKARAKLERGRAAWEAMKKKRRGPGAASRAPKLDAWDDMDRARRAPPFGAEGRFAALAALAPNVRVNNPAGDGATAGQAEAWIGVHGSNLLVAWNDGQGFDLASQDIQGYAWSTDGGATWTDGGIPAKRTGWRWTSDPVIAVNPTTGVFYYCALYDSANGAFNGVGVVTGQFNGPGGSFQWGTVYSARQVSSAVAFLDKQWIDVDPANGTVYVCYTNFNAGTGAQIDLVRFTGTFWSAPTKMNTSGDGLVQGARVAVGDDAGEVYCVWAEIGTVDVDFFRIRRSTTSGASWETVKSLPSYFANWGAGAPGFNRERGITFPSIAVDRNAASPYKGRVYVTWNEALNYYDEFNLAGTGQKSEVEPNGTSAQATPFTLGQTVRGAASAVSPSPDFDWFSFSGTQGQTVAFYMDSLHADLDPSFRIICSDATTLLSISNLGAGAGGLMVFTLPATGTYYLRVVPFSTTTGVAPWPYRIETRVIGAGPGDRARDHRDVFVTTSSGTATTWSTPVRINDEPGWFDDWLPEIAVAGNHQAYAIWYDWRDAPAGACGGHSNVYLSRSADGGATWIEVGAVTDQTTNWTSTASNIAPNQGDYLTLVADANAVYPVWADGRFGTADIFFSNIPLAVTPALASLVSAEALPDRVTLTWAATDAAGHSATVYRRDAGADWRAMATTAFAGDGRLVHVDTDVVPGAAYDYRLGLREGGVETFAGETRVVVPAGPDLAIAAVRPNPTPRDVVVTFALPRAASASLELVDIGGRRVRTREVGSLGAGRHTVNLTEGTAALPAGVYIVALHAEGRTVTRRVSIVP</sequence>
<protein>
    <submittedName>
        <fullName evidence="4">T9SS type A sorting domain-containing protein</fullName>
    </submittedName>
</protein>
<dbReference type="SUPFAM" id="SSF50939">
    <property type="entry name" value="Sialidases"/>
    <property type="match status" value="2"/>
</dbReference>
<dbReference type="CDD" id="cd15482">
    <property type="entry name" value="Sialidase_non-viral"/>
    <property type="match status" value="2"/>
</dbReference>